<evidence type="ECO:0000313" key="1">
    <source>
        <dbReference type="EMBL" id="PWJ11759.1"/>
    </source>
</evidence>
<reference evidence="1 3" key="2">
    <citation type="submission" date="2018-03" db="EMBL/GenBank/DDBJ databases">
        <title>Genomic Encyclopedia of Archaeal and Bacterial Type Strains, Phase II (KMG-II): from individual species to whole genera.</title>
        <authorList>
            <person name="Goeker M."/>
        </authorList>
    </citation>
    <scope>NUCLEOTIDE SEQUENCE [LARGE SCALE GENOMIC DNA]</scope>
    <source>
        <strain evidence="1 3">DSM 25227</strain>
    </source>
</reference>
<evidence type="ECO:0000313" key="4">
    <source>
        <dbReference type="Proteomes" id="UP000251571"/>
    </source>
</evidence>
<evidence type="ECO:0000313" key="3">
    <source>
        <dbReference type="Proteomes" id="UP000245839"/>
    </source>
</evidence>
<sequence>MRDSFSLSAISREPEEIEQFSIVVILVGNRRDKEELESQLKGAPSRIVRVFAGRHAYRLCLPLANG</sequence>
<dbReference type="EMBL" id="QGDJ01000018">
    <property type="protein sequence ID" value="PWJ11759.1"/>
    <property type="molecule type" value="Genomic_DNA"/>
</dbReference>
<protein>
    <submittedName>
        <fullName evidence="2">Uncharacterized protein</fullName>
    </submittedName>
</protein>
<dbReference type="EMBL" id="UETC01000018">
    <property type="protein sequence ID" value="SSA51275.1"/>
    <property type="molecule type" value="Genomic_DNA"/>
</dbReference>
<organism evidence="2 4">
    <name type="scientific">Jannaschia seohaensis</name>
    <dbReference type="NCBI Taxonomy" id="475081"/>
    <lineage>
        <taxon>Bacteria</taxon>
        <taxon>Pseudomonadati</taxon>
        <taxon>Pseudomonadota</taxon>
        <taxon>Alphaproteobacteria</taxon>
        <taxon>Rhodobacterales</taxon>
        <taxon>Roseobacteraceae</taxon>
        <taxon>Jannaschia</taxon>
    </lineage>
</organism>
<dbReference type="Proteomes" id="UP000245839">
    <property type="component" value="Unassembled WGS sequence"/>
</dbReference>
<dbReference type="Proteomes" id="UP000251571">
    <property type="component" value="Unassembled WGS sequence"/>
</dbReference>
<reference evidence="2 4" key="1">
    <citation type="submission" date="2016-10" db="EMBL/GenBank/DDBJ databases">
        <authorList>
            <person name="Cai Z."/>
        </authorList>
    </citation>
    <scope>NUCLEOTIDE SEQUENCE [LARGE SCALE GENOMIC DNA]</scope>
    <source>
        <strain evidence="2 4">DSM 25227</strain>
    </source>
</reference>
<dbReference type="RefSeq" id="WP_170125528.1">
    <property type="nucleotide sequence ID" value="NZ_QGDJ01000018.1"/>
</dbReference>
<dbReference type="AlphaFoldDB" id="A0A2Y9B5I5"/>
<accession>A0A2Y9B5I5</accession>
<evidence type="ECO:0000313" key="2">
    <source>
        <dbReference type="EMBL" id="SSA51275.1"/>
    </source>
</evidence>
<name>A0A2Y9B5I5_9RHOB</name>
<proteinExistence type="predicted"/>
<keyword evidence="3" id="KW-1185">Reference proteome</keyword>
<gene>
    <name evidence="1" type="ORF">BCF38_11826</name>
    <name evidence="2" type="ORF">SAMN05421539_11826</name>
</gene>